<dbReference type="PANTHER" id="PTHR31157:SF1">
    <property type="entry name" value="SCP DOMAIN-CONTAINING PROTEIN"/>
    <property type="match status" value="1"/>
</dbReference>
<comment type="caution">
    <text evidence="3">The sequence shown here is derived from an EMBL/GenBank/DDBJ whole genome shotgun (WGS) entry which is preliminary data.</text>
</comment>
<dbReference type="PANTHER" id="PTHR31157">
    <property type="entry name" value="SCP DOMAIN-CONTAINING PROTEIN"/>
    <property type="match status" value="1"/>
</dbReference>
<dbReference type="Pfam" id="PF00188">
    <property type="entry name" value="CAP"/>
    <property type="match status" value="1"/>
</dbReference>
<evidence type="ECO:0000259" key="2">
    <source>
        <dbReference type="Pfam" id="PF00188"/>
    </source>
</evidence>
<evidence type="ECO:0000313" key="4">
    <source>
        <dbReference type="Proteomes" id="UP000664844"/>
    </source>
</evidence>
<name>A0ABS3FW62_9CYAN</name>
<dbReference type="SUPFAM" id="SSF55797">
    <property type="entry name" value="PR-1-like"/>
    <property type="match status" value="1"/>
</dbReference>
<feature type="region of interest" description="Disordered" evidence="1">
    <location>
        <begin position="138"/>
        <end position="160"/>
    </location>
</feature>
<dbReference type="InterPro" id="IPR035940">
    <property type="entry name" value="CAP_sf"/>
</dbReference>
<keyword evidence="4" id="KW-1185">Reference proteome</keyword>
<evidence type="ECO:0000313" key="3">
    <source>
        <dbReference type="EMBL" id="MBO0351367.1"/>
    </source>
</evidence>
<reference evidence="3 4" key="1">
    <citation type="submission" date="2021-03" db="EMBL/GenBank/DDBJ databases">
        <title>Metabolic Capacity of the Antarctic Cyanobacterium Phormidium pseudopriestleyi that Sustains Oxygenic Photosynthesis in the Presence of Hydrogen Sulfide.</title>
        <authorList>
            <person name="Lumian J.E."/>
            <person name="Jungblut A.D."/>
            <person name="Dillon M.L."/>
            <person name="Hawes I."/>
            <person name="Doran P.T."/>
            <person name="Mackey T.J."/>
            <person name="Dick G.J."/>
            <person name="Grettenberger C.L."/>
            <person name="Sumner D.Y."/>
        </authorList>
    </citation>
    <scope>NUCLEOTIDE SEQUENCE [LARGE SCALE GENOMIC DNA]</scope>
    <source>
        <strain evidence="3 4">FRX01</strain>
    </source>
</reference>
<feature type="domain" description="SCP" evidence="2">
    <location>
        <begin position="110"/>
        <end position="223"/>
    </location>
</feature>
<dbReference type="EMBL" id="JAFLQW010000534">
    <property type="protein sequence ID" value="MBO0351367.1"/>
    <property type="molecule type" value="Genomic_DNA"/>
</dbReference>
<sequence length="237" mass="26229">MISISLPLQPILSLETMGISPRLQNPNIEHRPLGESSPPHPLILTQQDSMPYLSQLEAQIIREMNQARANPGEYADKLETLKNYYDGRLFKQPGETPIRTQEGISAVDEAIRALRAMDSKPSLQPSPGMSQAAADLVQDQGPRGGTGHTGSDRSTPFDRMNRYGRWRGGAAENISYGPDTAEQVVMQLIIDDGVSSRGHRENIFNGEFRWTGVACGPHSTYRQMCAIVYANGYDEQE</sequence>
<dbReference type="Proteomes" id="UP000664844">
    <property type="component" value="Unassembled WGS sequence"/>
</dbReference>
<gene>
    <name evidence="3" type="ORF">J0895_20260</name>
</gene>
<dbReference type="CDD" id="cd05379">
    <property type="entry name" value="CAP_bacterial"/>
    <property type="match status" value="1"/>
</dbReference>
<protein>
    <submittedName>
        <fullName evidence="3">CAP domain-containing protein</fullName>
    </submittedName>
</protein>
<proteinExistence type="predicted"/>
<dbReference type="Gene3D" id="3.40.33.10">
    <property type="entry name" value="CAP"/>
    <property type="match status" value="1"/>
</dbReference>
<dbReference type="InterPro" id="IPR014044">
    <property type="entry name" value="CAP_dom"/>
</dbReference>
<evidence type="ECO:0000256" key="1">
    <source>
        <dbReference type="SAM" id="MobiDB-lite"/>
    </source>
</evidence>
<organism evidence="3 4">
    <name type="scientific">Phormidium pseudopriestleyi FRX01</name>
    <dbReference type="NCBI Taxonomy" id="1759528"/>
    <lineage>
        <taxon>Bacteria</taxon>
        <taxon>Bacillati</taxon>
        <taxon>Cyanobacteriota</taxon>
        <taxon>Cyanophyceae</taxon>
        <taxon>Oscillatoriophycideae</taxon>
        <taxon>Oscillatoriales</taxon>
        <taxon>Oscillatoriaceae</taxon>
        <taxon>Phormidium</taxon>
    </lineage>
</organism>
<accession>A0ABS3FW62</accession>